<dbReference type="eggNOG" id="COG2801">
    <property type="taxonomic scope" value="Bacteria"/>
</dbReference>
<dbReference type="InterPro" id="IPR048020">
    <property type="entry name" value="Transpos_IS3"/>
</dbReference>
<dbReference type="InterPro" id="IPR009057">
    <property type="entry name" value="Homeodomain-like_sf"/>
</dbReference>
<dbReference type="PANTHER" id="PTHR46889">
    <property type="entry name" value="TRANSPOSASE INSF FOR INSERTION SEQUENCE IS3B-RELATED"/>
    <property type="match status" value="1"/>
</dbReference>
<dbReference type="InterPro" id="IPR036397">
    <property type="entry name" value="RNaseH_sf"/>
</dbReference>
<dbReference type="OrthoDB" id="9775203at2"/>
<dbReference type="GO" id="GO:0015074">
    <property type="term" value="P:DNA integration"/>
    <property type="evidence" value="ECO:0007669"/>
    <property type="project" value="InterPro"/>
</dbReference>
<dbReference type="eggNOG" id="COG2963">
    <property type="taxonomic scope" value="Bacteria"/>
</dbReference>
<evidence type="ECO:0000313" key="3">
    <source>
        <dbReference type="EMBL" id="EEA84275.1"/>
    </source>
</evidence>
<dbReference type="Gene3D" id="3.30.420.10">
    <property type="entry name" value="Ribonuclease H-like superfamily/Ribonuclease H"/>
    <property type="match status" value="1"/>
</dbReference>
<reference evidence="3 4" key="2">
    <citation type="submission" date="2008-10" db="EMBL/GenBank/DDBJ databases">
        <title>Draft genome sequence of Clostridium hiranonis (DSM 13275).</title>
        <authorList>
            <person name="Sudarsanam P."/>
            <person name="Ley R."/>
            <person name="Guruge J."/>
            <person name="Turnbaugh P.J."/>
            <person name="Mahowald M."/>
            <person name="Liep D."/>
            <person name="Gordon J."/>
        </authorList>
    </citation>
    <scope>NUCLEOTIDE SEQUENCE [LARGE SCALE GENOMIC DNA]</scope>
    <source>
        <strain evidence="3 4">DSM 13275</strain>
    </source>
</reference>
<dbReference type="STRING" id="500633.CLOHIR_02083"/>
<dbReference type="AlphaFoldDB" id="B6G1S5"/>
<dbReference type="InterPro" id="IPR046929">
    <property type="entry name" value="HTH_Tnp"/>
</dbReference>
<organism evidence="3 4">
    <name type="scientific">Peptacetobacter hiranonis (strain DSM 13275 / JCM 10541 / KCTC 15199 / TO-931)</name>
    <name type="common">Clostridium hiranonis</name>
    <dbReference type="NCBI Taxonomy" id="500633"/>
    <lineage>
        <taxon>Bacteria</taxon>
        <taxon>Bacillati</taxon>
        <taxon>Bacillota</taxon>
        <taxon>Clostridia</taxon>
        <taxon>Peptostreptococcales</taxon>
        <taxon>Peptostreptococcaceae</taxon>
        <taxon>Peptacetobacter</taxon>
    </lineage>
</organism>
<dbReference type="EMBL" id="ABWP01000078">
    <property type="protein sequence ID" value="EEA84275.1"/>
    <property type="molecule type" value="Genomic_DNA"/>
</dbReference>
<feature type="domain" description="Integrase catalytic" evidence="2">
    <location>
        <begin position="274"/>
        <end position="406"/>
    </location>
</feature>
<dbReference type="InterPro" id="IPR001584">
    <property type="entry name" value="Integrase_cat-core"/>
</dbReference>
<sequence length="406" mass="47183">MSKKQFSKEETLELSKNPFVKNVSCKSITYTNEFKIHFITEYNKGKNPTQIFKEAGFDTNIIGAKRIKCASERWRKSYKENGILGLDDSRVNNSGRPRKRKLTDKEIIDKKDAEIAYLKAELELVKKLDFEERQVMNNKLPSVKIFKLINDVINKYCLKKMIKHLCIVAGVSRSGFYNYLKNKNVISKQEEKDLEAKEIILKAYKFRGYKKGSRSIKMILKSKFNIIFNRKKIQRIMKKYGIKCPIRESNPAKRMGKARKEHHTVPNKLNREFKQGIPGKVLLTDITYMPYGNGKTAYLSTVKDSSTNEILSYHLSKNLKMDIVISTINNLMLSNSDKLHKDAFIHSDQGVHYTSTIFQNLLKKYNLGQSMSRKGNCWDNAPQESFFGHMKDEIDYKSCNTFEELK</sequence>
<dbReference type="Proteomes" id="UP000003178">
    <property type="component" value="Unassembled WGS sequence"/>
</dbReference>
<dbReference type="Pfam" id="PF20310">
    <property type="entry name" value="HTH_Tnp_2"/>
    <property type="match status" value="1"/>
</dbReference>
<dbReference type="InterPro" id="IPR025948">
    <property type="entry name" value="HTH-like_dom"/>
</dbReference>
<comment type="function">
    <text evidence="1">Involved in the transposition of the insertion sequence.</text>
</comment>
<dbReference type="RefSeq" id="WP_006441210.1">
    <property type="nucleotide sequence ID" value="NZ_DS995687.1"/>
</dbReference>
<feature type="non-terminal residue" evidence="3">
    <location>
        <position position="406"/>
    </location>
</feature>
<dbReference type="InterPro" id="IPR050900">
    <property type="entry name" value="Transposase_IS3/IS150/IS904"/>
</dbReference>
<dbReference type="Pfam" id="PF00665">
    <property type="entry name" value="rve"/>
    <property type="match status" value="1"/>
</dbReference>
<keyword evidence="4" id="KW-1185">Reference proteome</keyword>
<dbReference type="PROSITE" id="PS50994">
    <property type="entry name" value="INTEGRASE"/>
    <property type="match status" value="1"/>
</dbReference>
<comment type="caution">
    <text evidence="3">The sequence shown here is derived from an EMBL/GenBank/DDBJ whole genome shotgun (WGS) entry which is preliminary data.</text>
</comment>
<dbReference type="SUPFAM" id="SSF53098">
    <property type="entry name" value="Ribonuclease H-like"/>
    <property type="match status" value="1"/>
</dbReference>
<dbReference type="SUPFAM" id="SSF46689">
    <property type="entry name" value="Homeodomain-like"/>
    <property type="match status" value="1"/>
</dbReference>
<evidence type="ECO:0000256" key="1">
    <source>
        <dbReference type="ARBA" id="ARBA00002286"/>
    </source>
</evidence>
<protein>
    <recommendedName>
        <fullName evidence="2">Integrase catalytic domain-containing protein</fullName>
    </recommendedName>
</protein>
<dbReference type="GO" id="GO:0003676">
    <property type="term" value="F:nucleic acid binding"/>
    <property type="evidence" value="ECO:0007669"/>
    <property type="project" value="InterPro"/>
</dbReference>
<dbReference type="InterPro" id="IPR012337">
    <property type="entry name" value="RNaseH-like_sf"/>
</dbReference>
<proteinExistence type="predicted"/>
<name>B6G1S5_PEPHT</name>
<dbReference type="HOGENOM" id="CLU_027402_1_0_9"/>
<dbReference type="PANTHER" id="PTHR46889:SF5">
    <property type="entry name" value="INTEGRASE PROTEIN"/>
    <property type="match status" value="1"/>
</dbReference>
<dbReference type="Pfam" id="PF13276">
    <property type="entry name" value="HTH_21"/>
    <property type="match status" value="1"/>
</dbReference>
<gene>
    <name evidence="3" type="ORF">CLOHIR_02083</name>
</gene>
<evidence type="ECO:0000259" key="2">
    <source>
        <dbReference type="PROSITE" id="PS50994"/>
    </source>
</evidence>
<reference evidence="3 4" key="1">
    <citation type="submission" date="2008-09" db="EMBL/GenBank/DDBJ databases">
        <authorList>
            <person name="Fulton L."/>
            <person name="Clifton S."/>
            <person name="Fulton B."/>
            <person name="Xu J."/>
            <person name="Minx P."/>
            <person name="Pepin K.H."/>
            <person name="Johnson M."/>
            <person name="Thiruvilangam P."/>
            <person name="Bhonagiri V."/>
            <person name="Nash W.E."/>
            <person name="Mardis E.R."/>
            <person name="Wilson R.K."/>
        </authorList>
    </citation>
    <scope>NUCLEOTIDE SEQUENCE [LARGE SCALE GENOMIC DNA]</scope>
    <source>
        <strain evidence="3 4">DSM 13275</strain>
    </source>
</reference>
<accession>B6G1S5</accession>
<dbReference type="NCBIfam" id="NF033516">
    <property type="entry name" value="transpos_IS3"/>
    <property type="match status" value="1"/>
</dbReference>
<evidence type="ECO:0000313" key="4">
    <source>
        <dbReference type="Proteomes" id="UP000003178"/>
    </source>
</evidence>